<evidence type="ECO:0000256" key="7">
    <source>
        <dbReference type="ARBA" id="ARBA00023157"/>
    </source>
</evidence>
<dbReference type="PANTHER" id="PTHR33928">
    <property type="entry name" value="POLYGALACTURONASE QRT3"/>
    <property type="match status" value="1"/>
</dbReference>
<dbReference type="EMBL" id="CP072757">
    <property type="protein sequence ID" value="QUC21841.1"/>
    <property type="molecule type" value="Genomic_DNA"/>
</dbReference>
<keyword evidence="8" id="KW-0449">Lipoprotein</keyword>
<keyword evidence="5" id="KW-0472">Membrane</keyword>
<evidence type="ECO:0000256" key="2">
    <source>
        <dbReference type="ARBA" id="ARBA00004613"/>
    </source>
</evidence>
<dbReference type="Gene3D" id="2.160.20.10">
    <property type="entry name" value="Single-stranded right-handed beta-helix, Pectin lyase-like"/>
    <property type="match status" value="3"/>
</dbReference>
<feature type="chain" id="PRO_5034165274" description="CFEM domain-containing protein" evidence="10">
    <location>
        <begin position="35"/>
        <end position="1481"/>
    </location>
</feature>
<evidence type="ECO:0000256" key="9">
    <source>
        <dbReference type="SAM" id="MobiDB-lite"/>
    </source>
</evidence>
<evidence type="ECO:0000256" key="5">
    <source>
        <dbReference type="ARBA" id="ARBA00022622"/>
    </source>
</evidence>
<evidence type="ECO:0000256" key="3">
    <source>
        <dbReference type="ARBA" id="ARBA00010031"/>
    </source>
</evidence>
<evidence type="ECO:0000256" key="6">
    <source>
        <dbReference type="ARBA" id="ARBA00022729"/>
    </source>
</evidence>
<feature type="domain" description="CFEM" evidence="11">
    <location>
        <begin position="242"/>
        <end position="306"/>
    </location>
</feature>
<dbReference type="InterPro" id="IPR008427">
    <property type="entry name" value="Extracellular_membr_CFEM_dom"/>
</dbReference>
<evidence type="ECO:0000256" key="8">
    <source>
        <dbReference type="ARBA" id="ARBA00023288"/>
    </source>
</evidence>
<dbReference type="OrthoDB" id="4961250at2759"/>
<organism evidence="12 13">
    <name type="scientific">Ustilaginoidea virens</name>
    <name type="common">Rice false smut fungus</name>
    <name type="synonym">Villosiclava virens</name>
    <dbReference type="NCBI Taxonomy" id="1159556"/>
    <lineage>
        <taxon>Eukaryota</taxon>
        <taxon>Fungi</taxon>
        <taxon>Dikarya</taxon>
        <taxon>Ascomycota</taxon>
        <taxon>Pezizomycotina</taxon>
        <taxon>Sordariomycetes</taxon>
        <taxon>Hypocreomycetidae</taxon>
        <taxon>Hypocreales</taxon>
        <taxon>Clavicipitaceae</taxon>
        <taxon>Ustilaginoidea</taxon>
    </lineage>
</organism>
<dbReference type="CDD" id="cd23668">
    <property type="entry name" value="GH55_beta13glucanase-like"/>
    <property type="match status" value="1"/>
</dbReference>
<dbReference type="InterPro" id="IPR011050">
    <property type="entry name" value="Pectin_lyase_fold/virulence"/>
</dbReference>
<evidence type="ECO:0000256" key="4">
    <source>
        <dbReference type="ARBA" id="ARBA00022525"/>
    </source>
</evidence>
<keyword evidence="5" id="KW-0325">Glycoprotein</keyword>
<gene>
    <name evidence="12" type="ORF">UV8b_06082</name>
</gene>
<dbReference type="Pfam" id="PF05730">
    <property type="entry name" value="CFEM"/>
    <property type="match status" value="1"/>
</dbReference>
<dbReference type="Proteomes" id="UP000027002">
    <property type="component" value="Chromosome 5"/>
</dbReference>
<proteinExistence type="inferred from homology"/>
<evidence type="ECO:0000256" key="10">
    <source>
        <dbReference type="SAM" id="SignalP"/>
    </source>
</evidence>
<dbReference type="GO" id="GO:0005576">
    <property type="term" value="C:extracellular region"/>
    <property type="evidence" value="ECO:0007669"/>
    <property type="project" value="UniProtKB-SubCell"/>
</dbReference>
<dbReference type="GO" id="GO:0098552">
    <property type="term" value="C:side of membrane"/>
    <property type="evidence" value="ECO:0007669"/>
    <property type="project" value="UniProtKB-KW"/>
</dbReference>
<dbReference type="SUPFAM" id="SSF51126">
    <property type="entry name" value="Pectin lyase-like"/>
    <property type="match status" value="2"/>
</dbReference>
<feature type="compositionally biased region" description="Basic and acidic residues" evidence="9">
    <location>
        <begin position="341"/>
        <end position="359"/>
    </location>
</feature>
<name>A0A8E5MJA5_USTVR</name>
<evidence type="ECO:0000256" key="1">
    <source>
        <dbReference type="ARBA" id="ARBA00004589"/>
    </source>
</evidence>
<protein>
    <recommendedName>
        <fullName evidence="11">CFEM domain-containing protein</fullName>
    </recommendedName>
</protein>
<keyword evidence="5" id="KW-0336">GPI-anchor</keyword>
<dbReference type="InterPro" id="IPR012334">
    <property type="entry name" value="Pectin_lyas_fold"/>
</dbReference>
<keyword evidence="7" id="KW-1015">Disulfide bond</keyword>
<reference evidence="12" key="1">
    <citation type="submission" date="2020-03" db="EMBL/GenBank/DDBJ databases">
        <title>A mixture of massive structural variations and highly conserved coding sequences in Ustilaginoidea virens genome.</title>
        <authorList>
            <person name="Zhang K."/>
            <person name="Zhao Z."/>
            <person name="Zhang Z."/>
            <person name="Li Y."/>
            <person name="Hsiang T."/>
            <person name="Sun W."/>
        </authorList>
    </citation>
    <scope>NUCLEOTIDE SEQUENCE</scope>
    <source>
        <strain evidence="12">UV-8b</strain>
    </source>
</reference>
<dbReference type="FunFam" id="2.160.20.10:FF:000049">
    <property type="entry name" value="Putative exo-beta-1,3-glucanase"/>
    <property type="match status" value="1"/>
</dbReference>
<evidence type="ECO:0000313" key="13">
    <source>
        <dbReference type="Proteomes" id="UP000027002"/>
    </source>
</evidence>
<dbReference type="RefSeq" id="XP_042999514.1">
    <property type="nucleotide sequence ID" value="XM_043143579.1"/>
</dbReference>
<dbReference type="GeneID" id="66066859"/>
<dbReference type="InterPro" id="IPR039279">
    <property type="entry name" value="QRT3-like"/>
</dbReference>
<dbReference type="SMART" id="SM00747">
    <property type="entry name" value="CFEM"/>
    <property type="match status" value="1"/>
</dbReference>
<keyword evidence="4" id="KW-0964">Secreted</keyword>
<keyword evidence="13" id="KW-1185">Reference proteome</keyword>
<sequence length="1481" mass="161087">MHWPASHPWLAFGALPVAIAQLQTFFALIQPVSSASPTPTTPASLTSLATPATTEDVSNMMLTTVFTQPPDCSGGLTTVDFWTGVLWQNIMQPLPSLTLSSCYPSQFSYSAMATASLPPFSQLVCPQDWETWKLNQTYIICCPQKFGPYLPNRKNANRPGLHGLCTSKIFPQIGMDITSYRDSGQVTVIPGVTSTDAVLVFARAFDGFAPSFTATSHSSSQNSSSAPRTTRHLVYDHHNCSGIDYLGSSIICLNNMLAQYSDLGCTTADPACLCRNPNFLYGIRDCSNAACSNANDARNVINIALQDTQRLVDEAVRQQSIYNNWRVRNPRRNTYNSQHSAEARASKNKKRNEEPDPPKLDARLRQAAALVAEHQAAQQLANGTLNMNHTGPAVGIPGFNRRTDTSTYWLQNIKHTGMPPMGSNRSYPVFRDVTNPMFAGGAKGDGVIDDTAAINSAIAYGNNCGENCLTSSVKGTLIYFPAGTYLISSPINAYYYSQLDGDPKMMAKIKTSAGFIGLGAIQTDVYIPGASGSKCNPTSTANTDPGTTQIGIFTENGSGGFMSEVVIDGGKYGLLGITLLNPEAPGSQPPGSIYLLDTAFLNVNTAVKANAMKKDILETSIMTFDNINLQQVGKFIQFTDGSDVDYPSSELPFMVLGNQHTDSGYEYGSKLQRYHVSRSPSLLGLESKASTNSYFYRSRPQYENLDTGSVVSVKDYGAKGDGVADDTAAVQSALSAGTTKNLIYFPAGSYIITKTLFVPPHFRITGEVWSQIVASGSFFTDMKNPRPMVKVGDPGDSGTVEISDMLFTSIGALPGLVMMEWNVQAKEQGSVGIWDAHFRVGEAYGSELQVAQCPKVASIPSVCVAAALMLHITPQSNGYFENVWAWVADHDLDDPANTMVTVAAARGILVESAAGPTWLYGTASEHSMLYQYNFYNTSNIFAGMIQTESPYFQYAAATESPGPFKDSVGLFNNDPDFSNDNCNGTDLSCRLSWAVMAQDTVNVTIAGAGLYSWFDAYDQSVCVDAQNCQQRLFNDQGNNGGFWLWNLITIGAQEMISNTLTNDSIYAKENTQAIAHPFWSALASYTDDATQRDISCDDDDTSPACMTETICDKTKSFATMDQLAAAKGTFADVCADYYAIKTLQSTLRSSLDTYKSVNKGYDEVFGKYQEYVKEMIPMALSQFMSTPNGLDGSPGPGNKYFQCTFEADDLVETQQCPFTEIQLASYDSYTMTYKLVNESGFFDELSKTYSISKDWVKFGRTSIKNHKVTCQHDLCTQPFDQELVNFPKAADNIQVANPKDIITKALPNIGKLQNAIAARRMDVALNTWLGPTNDIVQVISMPVFAIQQALDSMEQAKELGQAQAQRDKTQLILTILSIVFAFVPFLNELAPEIAALDGVFAMLGAAGTFALGIKSIVDDPLSAPMEILGFLTLGVGRSAKDFAKVADARRGIKDGDLAKMGKTFKKHDDSLQNVIKRKCKI</sequence>
<evidence type="ECO:0000313" key="12">
    <source>
        <dbReference type="EMBL" id="QUC21841.1"/>
    </source>
</evidence>
<evidence type="ECO:0000259" key="11">
    <source>
        <dbReference type="SMART" id="SM00747"/>
    </source>
</evidence>
<comment type="similarity">
    <text evidence="3">Belongs to the RBT5 family.</text>
</comment>
<feature type="signal peptide" evidence="10">
    <location>
        <begin position="1"/>
        <end position="34"/>
    </location>
</feature>
<keyword evidence="6 10" id="KW-0732">Signal</keyword>
<accession>A0A8E5MJA5</accession>
<feature type="region of interest" description="Disordered" evidence="9">
    <location>
        <begin position="327"/>
        <end position="359"/>
    </location>
</feature>
<dbReference type="PANTHER" id="PTHR33928:SF2">
    <property type="entry name" value="PECTATE LYASE SUPERFAMILY PROTEIN DOMAIN-CONTAINING PROTEIN-RELATED"/>
    <property type="match status" value="1"/>
</dbReference>
<dbReference type="GO" id="GO:0004650">
    <property type="term" value="F:polygalacturonase activity"/>
    <property type="evidence" value="ECO:0007669"/>
    <property type="project" value="InterPro"/>
</dbReference>
<dbReference type="Pfam" id="PF12708">
    <property type="entry name" value="Pect-lyase_RHGA_epim"/>
    <property type="match status" value="2"/>
</dbReference>
<dbReference type="InterPro" id="IPR024535">
    <property type="entry name" value="RHGA/B-epi-like_pectate_lyase"/>
</dbReference>
<comment type="subcellular location">
    <subcellularLocation>
        <location evidence="1">Membrane</location>
        <topology evidence="1">Lipid-anchor</topology>
        <topology evidence="1">GPI-anchor</topology>
    </subcellularLocation>
    <subcellularLocation>
        <location evidence="2">Secreted</location>
    </subcellularLocation>
</comment>
<dbReference type="KEGG" id="uvi:66066859"/>